<dbReference type="Proteomes" id="UP001419268">
    <property type="component" value="Unassembled WGS sequence"/>
</dbReference>
<protein>
    <submittedName>
        <fullName evidence="1">Uncharacterized protein</fullName>
    </submittedName>
</protein>
<name>A0AAP0PX93_9MAGN</name>
<organism evidence="1 2">
    <name type="scientific">Stephania cephalantha</name>
    <dbReference type="NCBI Taxonomy" id="152367"/>
    <lineage>
        <taxon>Eukaryota</taxon>
        <taxon>Viridiplantae</taxon>
        <taxon>Streptophyta</taxon>
        <taxon>Embryophyta</taxon>
        <taxon>Tracheophyta</taxon>
        <taxon>Spermatophyta</taxon>
        <taxon>Magnoliopsida</taxon>
        <taxon>Ranunculales</taxon>
        <taxon>Menispermaceae</taxon>
        <taxon>Menispermoideae</taxon>
        <taxon>Cissampelideae</taxon>
        <taxon>Stephania</taxon>
    </lineage>
</organism>
<sequence length="211" mass="24288">MQLRVEFAFGEQSKEEYSENEEFVFEKEEEGVLFLYGDGEIDQIFFTENSNNLDEGPKFDDDMHNFIEDKVVFGDDGFVIKVVSHKNPQVLEVVVGNTIVNKSYVKDITNYHNFVVNFSKDKVKPSFKDKVLLNQKSHEDQIVFTKNSNNLDERPKFDDDKHNFIEDKVVFGDDSFVIKDKVKPSFKDKVLLNQKSHEDSGASSGLCGHLD</sequence>
<evidence type="ECO:0000313" key="1">
    <source>
        <dbReference type="EMBL" id="KAK9157809.1"/>
    </source>
</evidence>
<evidence type="ECO:0000313" key="2">
    <source>
        <dbReference type="Proteomes" id="UP001419268"/>
    </source>
</evidence>
<dbReference type="AlphaFoldDB" id="A0AAP0PX93"/>
<gene>
    <name evidence="1" type="ORF">Scep_004383</name>
</gene>
<comment type="caution">
    <text evidence="1">The sequence shown here is derived from an EMBL/GenBank/DDBJ whole genome shotgun (WGS) entry which is preliminary data.</text>
</comment>
<reference evidence="1 2" key="1">
    <citation type="submission" date="2024-01" db="EMBL/GenBank/DDBJ databases">
        <title>Genome assemblies of Stephania.</title>
        <authorList>
            <person name="Yang L."/>
        </authorList>
    </citation>
    <scope>NUCLEOTIDE SEQUENCE [LARGE SCALE GENOMIC DNA]</scope>
    <source>
        <strain evidence="1">JXDWG</strain>
        <tissue evidence="1">Leaf</tissue>
    </source>
</reference>
<accession>A0AAP0PX93</accession>
<proteinExistence type="predicted"/>
<keyword evidence="2" id="KW-1185">Reference proteome</keyword>
<dbReference type="EMBL" id="JBBNAG010000002">
    <property type="protein sequence ID" value="KAK9157809.1"/>
    <property type="molecule type" value="Genomic_DNA"/>
</dbReference>